<keyword evidence="8" id="KW-1185">Reference proteome</keyword>
<protein>
    <recommendedName>
        <fullName evidence="6">O-antigen ligase-related domain-containing protein</fullName>
    </recommendedName>
</protein>
<feature type="transmembrane region" description="Helical" evidence="5">
    <location>
        <begin position="384"/>
        <end position="403"/>
    </location>
</feature>
<dbReference type="InterPro" id="IPR051533">
    <property type="entry name" value="WaaL-like"/>
</dbReference>
<feature type="domain" description="O-antigen ligase-related" evidence="6">
    <location>
        <begin position="274"/>
        <end position="393"/>
    </location>
</feature>
<feature type="transmembrane region" description="Helical" evidence="5">
    <location>
        <begin position="195"/>
        <end position="212"/>
    </location>
</feature>
<keyword evidence="2 5" id="KW-0812">Transmembrane</keyword>
<evidence type="ECO:0000256" key="2">
    <source>
        <dbReference type="ARBA" id="ARBA00022692"/>
    </source>
</evidence>
<evidence type="ECO:0000256" key="3">
    <source>
        <dbReference type="ARBA" id="ARBA00022989"/>
    </source>
</evidence>
<dbReference type="PANTHER" id="PTHR37422">
    <property type="entry name" value="TEICHURONIC ACID BIOSYNTHESIS PROTEIN TUAE"/>
    <property type="match status" value="1"/>
</dbReference>
<evidence type="ECO:0000313" key="8">
    <source>
        <dbReference type="Proteomes" id="UP000604117"/>
    </source>
</evidence>
<reference evidence="7 8" key="1">
    <citation type="submission" date="2021-01" db="EMBL/GenBank/DDBJ databases">
        <title>Whole genome shotgun sequence of Asanoa siamensis NBRC 107932.</title>
        <authorList>
            <person name="Komaki H."/>
            <person name="Tamura T."/>
        </authorList>
    </citation>
    <scope>NUCLEOTIDE SEQUENCE [LARGE SCALE GENOMIC DNA]</scope>
    <source>
        <strain evidence="7 8">NBRC 107932</strain>
    </source>
</reference>
<feature type="transmembrane region" description="Helical" evidence="5">
    <location>
        <begin position="21"/>
        <end position="42"/>
    </location>
</feature>
<evidence type="ECO:0000256" key="5">
    <source>
        <dbReference type="SAM" id="Phobius"/>
    </source>
</evidence>
<keyword evidence="3 5" id="KW-1133">Transmembrane helix</keyword>
<evidence type="ECO:0000256" key="4">
    <source>
        <dbReference type="ARBA" id="ARBA00023136"/>
    </source>
</evidence>
<feature type="transmembrane region" description="Helical" evidence="5">
    <location>
        <begin position="293"/>
        <end position="312"/>
    </location>
</feature>
<keyword evidence="4 5" id="KW-0472">Membrane</keyword>
<feature type="transmembrane region" description="Helical" evidence="5">
    <location>
        <begin position="129"/>
        <end position="149"/>
    </location>
</feature>
<evidence type="ECO:0000256" key="1">
    <source>
        <dbReference type="ARBA" id="ARBA00004141"/>
    </source>
</evidence>
<sequence length="470" mass="46255">MSPTPSAVGAPVTGDAAQSSLPAHAAALLAALAAGVVAQGGFYAGGRLATLALTAVALGLAFAAARWSRRDAGPLLFAAGALIAWVLLRAALAGGHAPTALATAGSIAALVSAVTVLARTTPETREQVVVGLLGIGLLVAVTGWIGVAWHTGLFAVPVEQSLWRAASTLTYPNAAAAVLTPIALLALARHARTPQPTALGAAVAFTLLVGLGATLSRAAAIAFVAGLIVLVVIAGRRVLTRTAPVVAGAVLAVGALLPSVPVDNEPRPSLALGGLLAGLAVVAGATRAGRRTAITVAIGAGVAAAAALAVLARRPDLTDLVTDRFSAASAGRSGATGAALDLIAAHPLIGSGPGIASYAWMDDSGAGYVARYVHNEYLQTVVDLGAVGGLLLLALCGAIAHTVRSGLRTAGPPPAAAVGATAGLVAFAVHSAFDFLWQPAVLPLLAGLLIGLAGPVHSEEPSYLPTKESA</sequence>
<feature type="transmembrane region" description="Helical" evidence="5">
    <location>
        <begin position="98"/>
        <end position="117"/>
    </location>
</feature>
<feature type="transmembrane region" description="Helical" evidence="5">
    <location>
        <begin position="268"/>
        <end position="286"/>
    </location>
</feature>
<feature type="transmembrane region" description="Helical" evidence="5">
    <location>
        <begin position="218"/>
        <end position="235"/>
    </location>
</feature>
<gene>
    <name evidence="7" type="ORF">Asi02nite_07620</name>
</gene>
<evidence type="ECO:0000313" key="7">
    <source>
        <dbReference type="EMBL" id="GIF71244.1"/>
    </source>
</evidence>
<dbReference type="Proteomes" id="UP000604117">
    <property type="component" value="Unassembled WGS sequence"/>
</dbReference>
<comment type="caution">
    <text evidence="7">The sequence shown here is derived from an EMBL/GenBank/DDBJ whole genome shotgun (WGS) entry which is preliminary data.</text>
</comment>
<dbReference type="InterPro" id="IPR007016">
    <property type="entry name" value="O-antigen_ligase-rel_domated"/>
</dbReference>
<evidence type="ECO:0000259" key="6">
    <source>
        <dbReference type="Pfam" id="PF04932"/>
    </source>
</evidence>
<accession>A0ABQ4CIY0</accession>
<feature type="transmembrane region" description="Helical" evidence="5">
    <location>
        <begin position="242"/>
        <end position="262"/>
    </location>
</feature>
<feature type="transmembrane region" description="Helical" evidence="5">
    <location>
        <begin position="439"/>
        <end position="457"/>
    </location>
</feature>
<dbReference type="EMBL" id="BONE01000004">
    <property type="protein sequence ID" value="GIF71244.1"/>
    <property type="molecule type" value="Genomic_DNA"/>
</dbReference>
<dbReference type="PANTHER" id="PTHR37422:SF13">
    <property type="entry name" value="LIPOPOLYSACCHARIDE BIOSYNTHESIS PROTEIN PA4999-RELATED"/>
    <property type="match status" value="1"/>
</dbReference>
<name>A0ABQ4CIY0_9ACTN</name>
<feature type="transmembrane region" description="Helical" evidence="5">
    <location>
        <begin position="72"/>
        <end position="92"/>
    </location>
</feature>
<feature type="transmembrane region" description="Helical" evidence="5">
    <location>
        <begin position="415"/>
        <end position="433"/>
    </location>
</feature>
<feature type="transmembrane region" description="Helical" evidence="5">
    <location>
        <begin position="48"/>
        <end position="65"/>
    </location>
</feature>
<dbReference type="Pfam" id="PF04932">
    <property type="entry name" value="Wzy_C"/>
    <property type="match status" value="1"/>
</dbReference>
<proteinExistence type="predicted"/>
<organism evidence="7 8">
    <name type="scientific">Asanoa siamensis</name>
    <dbReference type="NCBI Taxonomy" id="926357"/>
    <lineage>
        <taxon>Bacteria</taxon>
        <taxon>Bacillati</taxon>
        <taxon>Actinomycetota</taxon>
        <taxon>Actinomycetes</taxon>
        <taxon>Micromonosporales</taxon>
        <taxon>Micromonosporaceae</taxon>
        <taxon>Asanoa</taxon>
    </lineage>
</organism>
<feature type="transmembrane region" description="Helical" evidence="5">
    <location>
        <begin position="169"/>
        <end position="188"/>
    </location>
</feature>
<dbReference type="RefSeq" id="WP_203710735.1">
    <property type="nucleotide sequence ID" value="NZ_BONE01000004.1"/>
</dbReference>
<comment type="subcellular location">
    <subcellularLocation>
        <location evidence="1">Membrane</location>
        <topology evidence="1">Multi-pass membrane protein</topology>
    </subcellularLocation>
</comment>